<keyword evidence="3" id="KW-1185">Reference proteome</keyword>
<dbReference type="OrthoDB" id="6194521at2"/>
<reference evidence="3" key="1">
    <citation type="submission" date="2015-08" db="EMBL/GenBank/DDBJ databases">
        <title>Genome sequencing project for genomic taxonomy and phylogenomics of Bacillus-like bacteria.</title>
        <authorList>
            <person name="Liu B."/>
            <person name="Wang J."/>
            <person name="Zhu Y."/>
            <person name="Liu G."/>
            <person name="Chen Q."/>
            <person name="Chen Z."/>
            <person name="Lan J."/>
            <person name="Che J."/>
            <person name="Ge C."/>
            <person name="Shi H."/>
            <person name="Pan Z."/>
            <person name="Liu X."/>
        </authorList>
    </citation>
    <scope>NUCLEOTIDE SEQUENCE [LARGE SCALE GENOMIC DNA]</scope>
    <source>
        <strain evidence="3">FJAT-22460</strain>
    </source>
</reference>
<feature type="domain" description="Macro" evidence="1">
    <location>
        <begin position="1"/>
        <end position="184"/>
    </location>
</feature>
<dbReference type="Gene3D" id="3.40.220.10">
    <property type="entry name" value="Leucine Aminopeptidase, subunit E, domain 1"/>
    <property type="match status" value="1"/>
</dbReference>
<evidence type="ECO:0000313" key="2">
    <source>
        <dbReference type="EMBL" id="KOR90066.1"/>
    </source>
</evidence>
<protein>
    <submittedName>
        <fullName evidence="2">RNase III inhibitor</fullName>
    </submittedName>
</protein>
<dbReference type="Pfam" id="PF01661">
    <property type="entry name" value="Macro"/>
    <property type="match status" value="1"/>
</dbReference>
<dbReference type="InterPro" id="IPR002589">
    <property type="entry name" value="Macro_dom"/>
</dbReference>
<accession>A0A0M1P6E9</accession>
<evidence type="ECO:0000259" key="1">
    <source>
        <dbReference type="PROSITE" id="PS51154"/>
    </source>
</evidence>
<dbReference type="PANTHER" id="PTHR11106">
    <property type="entry name" value="GANGLIOSIDE INDUCED DIFFERENTIATION ASSOCIATED PROTEIN 2-RELATED"/>
    <property type="match status" value="1"/>
</dbReference>
<name>A0A0M1P6E9_9BACL</name>
<dbReference type="RefSeq" id="WP_053492576.1">
    <property type="nucleotide sequence ID" value="NZ_LIUT01000001.1"/>
</dbReference>
<gene>
    <name evidence="2" type="ORF">AM231_13590</name>
</gene>
<dbReference type="Proteomes" id="UP000036932">
    <property type="component" value="Unassembled WGS sequence"/>
</dbReference>
<evidence type="ECO:0000313" key="3">
    <source>
        <dbReference type="Proteomes" id="UP000036932"/>
    </source>
</evidence>
<dbReference type="SMART" id="SM00506">
    <property type="entry name" value="A1pp"/>
    <property type="match status" value="1"/>
</dbReference>
<dbReference type="PATRIC" id="fig|1705565.3.peg.4749"/>
<dbReference type="PANTHER" id="PTHR11106:SF27">
    <property type="entry name" value="MACRO DOMAIN-CONTAINING PROTEIN"/>
    <property type="match status" value="1"/>
</dbReference>
<dbReference type="CDD" id="cd02908">
    <property type="entry name" value="Macro_OAADPr_deacetylase"/>
    <property type="match status" value="1"/>
</dbReference>
<dbReference type="SUPFAM" id="SSF52949">
    <property type="entry name" value="Macro domain-like"/>
    <property type="match status" value="1"/>
</dbReference>
<dbReference type="EMBL" id="LIUT01000001">
    <property type="protein sequence ID" value="KOR90066.1"/>
    <property type="molecule type" value="Genomic_DNA"/>
</dbReference>
<dbReference type="PROSITE" id="PS51154">
    <property type="entry name" value="MACRO"/>
    <property type="match status" value="1"/>
</dbReference>
<organism evidence="2 3">
    <name type="scientific">Paenibacillus solani</name>
    <dbReference type="NCBI Taxonomy" id="1705565"/>
    <lineage>
        <taxon>Bacteria</taxon>
        <taxon>Bacillati</taxon>
        <taxon>Bacillota</taxon>
        <taxon>Bacilli</taxon>
        <taxon>Bacillales</taxon>
        <taxon>Paenibacillaceae</taxon>
        <taxon>Paenibacillus</taxon>
    </lineage>
</organism>
<sequence>MKTYTIGRTSVSVFLGDITTWTGDIIVNAANSGLLGGKGVDGAIHSAGGPEIMEQCMEIRKEQGGCPPGNAVITGAGQLPAKHIIHTVGPIWEGGGRREEHTLAECYRNSLLLAMKVGARSIAFPNISTGIYEYPKGPACDVALKAVTNLLEEDLPDNRLERIEFICFTPENEELYVQWLEQFTQEKEAHI</sequence>
<dbReference type="AlphaFoldDB" id="A0A0M1P6E9"/>
<dbReference type="InterPro" id="IPR043472">
    <property type="entry name" value="Macro_dom-like"/>
</dbReference>
<comment type="caution">
    <text evidence="2">The sequence shown here is derived from an EMBL/GenBank/DDBJ whole genome shotgun (WGS) entry which is preliminary data.</text>
</comment>
<proteinExistence type="predicted"/>